<evidence type="ECO:0008006" key="4">
    <source>
        <dbReference type="Google" id="ProtNLM"/>
    </source>
</evidence>
<protein>
    <recommendedName>
        <fullName evidence="4">VIR protein</fullName>
    </recommendedName>
</protein>
<accession>A0A1G4H0L6</accession>
<dbReference type="VEuPathDB" id="PlasmoDB:PVW1_120015900"/>
<evidence type="ECO:0000313" key="3">
    <source>
        <dbReference type="Proteomes" id="UP000196402"/>
    </source>
</evidence>
<dbReference type="EMBL" id="LT615250">
    <property type="protein sequence ID" value="SCO68395.1"/>
    <property type="molecule type" value="Genomic_DNA"/>
</dbReference>
<dbReference type="VEuPathDB" id="PlasmoDB:PVPAM_120005700"/>
<reference evidence="2 3" key="1">
    <citation type="submission" date="2016-07" db="EMBL/GenBank/DDBJ databases">
        <authorList>
            <consortium name="Pathogen Informatics"/>
        </authorList>
    </citation>
    <scope>NUCLEOTIDE SEQUENCE [LARGE SCALE GENOMIC DNA]</scope>
</reference>
<dbReference type="VEuPathDB" id="PlasmoDB:PVP01_1472400"/>
<organism evidence="2 3">
    <name type="scientific">Plasmodium vivax</name>
    <name type="common">malaria parasite P. vivax</name>
    <dbReference type="NCBI Taxonomy" id="5855"/>
    <lineage>
        <taxon>Eukaryota</taxon>
        <taxon>Sar</taxon>
        <taxon>Alveolata</taxon>
        <taxon>Apicomplexa</taxon>
        <taxon>Aconoidasida</taxon>
        <taxon>Haemosporida</taxon>
        <taxon>Plasmodiidae</taxon>
        <taxon>Plasmodium</taxon>
        <taxon>Plasmodium (Plasmodium)</taxon>
    </lineage>
</organism>
<feature type="compositionally biased region" description="Polar residues" evidence="1">
    <location>
        <begin position="133"/>
        <end position="142"/>
    </location>
</feature>
<name>A0A1G4H0L6_PLAVI</name>
<dbReference type="VEuPathDB" id="PlasmoDB:PVX_083585"/>
<dbReference type="Proteomes" id="UP000196402">
    <property type="component" value="Chromosome 12"/>
</dbReference>
<proteinExistence type="predicted"/>
<feature type="region of interest" description="Disordered" evidence="1">
    <location>
        <begin position="133"/>
        <end position="265"/>
    </location>
</feature>
<feature type="compositionally biased region" description="Polar residues" evidence="1">
    <location>
        <begin position="150"/>
        <end position="165"/>
    </location>
</feature>
<dbReference type="AlphaFoldDB" id="A0A1G4H0L6"/>
<evidence type="ECO:0000256" key="1">
    <source>
        <dbReference type="SAM" id="MobiDB-lite"/>
    </source>
</evidence>
<gene>
    <name evidence="2" type="ORF">PVT01_120005200</name>
</gene>
<feature type="compositionally biased region" description="Polar residues" evidence="1">
    <location>
        <begin position="183"/>
        <end position="193"/>
    </location>
</feature>
<sequence length="265" mass="29392">MSTRWSPINRNIISRYQQLTGGGCTNDFVKFKNKIEEEIAELDEKKYREFCQKCSNLRATITKKDAEFKACSTGQSNQLKLIENHDIKNFIDKCRTVNECLQKLSPPNKKPVAKKQGPETNCVKNRNCAQTISSTASQTARQSPRLASKPPSTIITQEQKSQNISGPHDNREISSAGGPALHTLQNVRSPSKSSELEGEISKKVADDQPNMHVQVETKALLSSPAPSEARELNTHPAGDPSQKSSDQHPESGNIFQISDLHKKTL</sequence>
<evidence type="ECO:0000313" key="2">
    <source>
        <dbReference type="EMBL" id="SCO68395.1"/>
    </source>
</evidence>